<dbReference type="PANTHER" id="PTHR12969">
    <property type="entry name" value="NGD5/OSM-6/IFT52"/>
    <property type="match status" value="1"/>
</dbReference>
<dbReference type="STRING" id="284581.AMD01_22035"/>
<gene>
    <name evidence="3" type="ORF">AMD01_22035</name>
</gene>
<dbReference type="Gene3D" id="3.40.50.880">
    <property type="match status" value="1"/>
</dbReference>
<comment type="caution">
    <text evidence="3">The sequence shown here is derived from an EMBL/GenBank/DDBJ whole genome shotgun (WGS) entry which is preliminary data.</text>
</comment>
<sequence>MQRKYGRLGYAALTVLTALSVSFPSSSQPALAESATDPAPSISAKVVNANNGKKVLFDNTHGQTAGTADWVIDGGFSDFGNGLANNGFDVKELRKTTPITYSDLSAYSVFVIPEANIPYKASEQAALLQYVQNGGSIFFIADHYNADRNKNRWDSSEVFNGYRRGAWTNPAKGMSTEEASSAAMQGVTSSDWLGTNFGVRFRYNALGDITANDIVAPSQSFGITQGVSTAAMHAGSTLAIMDPTKAKGIVYLPQTTTKWGNAVDQGVYNGGGRAEGPFAAVSKVGAGKAAFIGDSSPVEDATPKYKREDTGSTKTTYDGFKEQNDATLLVNMVTWLSKQESYTALNQVSGLQLDPKTSLLSFEDPSQSTEPQVEPWSAPTAGYKWYDTSTFASGSYGYKGGGTTQPPATAGYSFDHQAVLPTTGTFQIRVKVTGMAANTTYSTLNLGIYNGSGSQIAKVQNADGSWPSAYGYSSNFSVTTDASGNGQKVVNVQLNSSSTGSANIRLREGSTNKYTEAVTVGNVAVEPLP</sequence>
<name>A0A0M0KFH5_9BACI</name>
<feature type="compositionally biased region" description="Polar residues" evidence="1">
    <location>
        <begin position="359"/>
        <end position="371"/>
    </location>
</feature>
<dbReference type="GO" id="GO:0003677">
    <property type="term" value="F:DNA binding"/>
    <property type="evidence" value="ECO:0007669"/>
    <property type="project" value="UniProtKB-KW"/>
</dbReference>
<dbReference type="RefSeq" id="WP_053403597.1">
    <property type="nucleotide sequence ID" value="NZ_JAUKEN010000003.1"/>
</dbReference>
<feature type="region of interest" description="Disordered" evidence="1">
    <location>
        <begin position="359"/>
        <end position="378"/>
    </location>
</feature>
<dbReference type="Proteomes" id="UP000037558">
    <property type="component" value="Unassembled WGS sequence"/>
</dbReference>
<evidence type="ECO:0000313" key="3">
    <source>
        <dbReference type="EMBL" id="KOO37168.1"/>
    </source>
</evidence>
<dbReference type="SUPFAM" id="SSF52317">
    <property type="entry name" value="Class I glutamine amidotransferase-like"/>
    <property type="match status" value="1"/>
</dbReference>
<dbReference type="AlphaFoldDB" id="A0A0M0KFH5"/>
<reference evidence="4" key="1">
    <citation type="submission" date="2015-08" db="EMBL/GenBank/DDBJ databases">
        <title>Fjat-14210 dsm16467.</title>
        <authorList>
            <person name="Liu B."/>
            <person name="Wang J."/>
            <person name="Zhu Y."/>
            <person name="Liu G."/>
            <person name="Chen Q."/>
            <person name="Chen Z."/>
            <person name="Lan J."/>
            <person name="Che J."/>
            <person name="Ge C."/>
            <person name="Shi H."/>
            <person name="Pan Z."/>
            <person name="Liu X."/>
        </authorList>
    </citation>
    <scope>NUCLEOTIDE SEQUENCE [LARGE SCALE GENOMIC DNA]</scope>
    <source>
        <strain evidence="4">DSM 16467</strain>
    </source>
</reference>
<dbReference type="InterPro" id="IPR029062">
    <property type="entry name" value="Class_I_gatase-like"/>
</dbReference>
<feature type="chain" id="PRO_5039520697" evidence="2">
    <location>
        <begin position="28"/>
        <end position="529"/>
    </location>
</feature>
<feature type="signal peptide" evidence="2">
    <location>
        <begin position="1"/>
        <end position="27"/>
    </location>
</feature>
<keyword evidence="3" id="KW-0238">DNA-binding</keyword>
<evidence type="ECO:0000313" key="4">
    <source>
        <dbReference type="Proteomes" id="UP000037558"/>
    </source>
</evidence>
<organism evidence="3 4">
    <name type="scientific">Priestia koreensis</name>
    <dbReference type="NCBI Taxonomy" id="284581"/>
    <lineage>
        <taxon>Bacteria</taxon>
        <taxon>Bacillati</taxon>
        <taxon>Bacillota</taxon>
        <taxon>Bacilli</taxon>
        <taxon>Bacillales</taxon>
        <taxon>Bacillaceae</taxon>
        <taxon>Priestia</taxon>
    </lineage>
</organism>
<keyword evidence="2" id="KW-0732">Signal</keyword>
<dbReference type="PATRIC" id="fig|284581.3.peg.3256"/>
<keyword evidence="4" id="KW-1185">Reference proteome</keyword>
<evidence type="ECO:0000256" key="1">
    <source>
        <dbReference type="SAM" id="MobiDB-lite"/>
    </source>
</evidence>
<proteinExistence type="predicted"/>
<dbReference type="PANTHER" id="PTHR12969:SF7">
    <property type="entry name" value="INTRAFLAGELLAR TRANSPORT PROTEIN 52 HOMOLOG"/>
    <property type="match status" value="1"/>
</dbReference>
<dbReference type="EMBL" id="LILC01000037">
    <property type="protein sequence ID" value="KOO37168.1"/>
    <property type="molecule type" value="Genomic_DNA"/>
</dbReference>
<dbReference type="OrthoDB" id="9801679at2"/>
<evidence type="ECO:0000256" key="2">
    <source>
        <dbReference type="SAM" id="SignalP"/>
    </source>
</evidence>
<dbReference type="InterPro" id="IPR039975">
    <property type="entry name" value="IFT52"/>
</dbReference>
<protein>
    <submittedName>
        <fullName evidence="3">DNA-binding protein</fullName>
    </submittedName>
</protein>
<accession>A0A0M0KFH5</accession>